<dbReference type="GO" id="GO:0016846">
    <property type="term" value="F:carbon-sulfur lyase activity"/>
    <property type="evidence" value="ECO:0007669"/>
    <property type="project" value="InterPro"/>
</dbReference>
<protein>
    <submittedName>
        <fullName evidence="6">Aldehyde-activating protein</fullName>
    </submittedName>
</protein>
<sequence>MTIHTGGCLCGAISYELEQDAVVTAMHCHCLDCQKSTGSGKATIIAIPESSLTVEGTLKYYSVVGTDGATVNRGFCENCGSPVISAVVGVEGWEAIKLIKAGSLDDSSWVTVNANIWKSSARHWDAVREELPTFEHNYQN</sequence>
<dbReference type="AlphaFoldDB" id="A0A0R2S8U7"/>
<evidence type="ECO:0000313" key="7">
    <source>
        <dbReference type="Proteomes" id="UP000051934"/>
    </source>
</evidence>
<evidence type="ECO:0000256" key="1">
    <source>
        <dbReference type="ARBA" id="ARBA00005495"/>
    </source>
</evidence>
<evidence type="ECO:0000256" key="2">
    <source>
        <dbReference type="ARBA" id="ARBA00022723"/>
    </source>
</evidence>
<keyword evidence="2" id="KW-0479">Metal-binding</keyword>
<keyword evidence="4" id="KW-0456">Lyase</keyword>
<name>A0A0R2S8U7_9GAMM</name>
<gene>
    <name evidence="6" type="ORF">ABR69_07080</name>
</gene>
<dbReference type="PANTHER" id="PTHR33337:SF40">
    <property type="entry name" value="CENP-V_GFA DOMAIN-CONTAINING PROTEIN-RELATED"/>
    <property type="match status" value="1"/>
</dbReference>
<dbReference type="GO" id="GO:0046872">
    <property type="term" value="F:metal ion binding"/>
    <property type="evidence" value="ECO:0007669"/>
    <property type="project" value="UniProtKB-KW"/>
</dbReference>
<evidence type="ECO:0000256" key="3">
    <source>
        <dbReference type="ARBA" id="ARBA00022833"/>
    </source>
</evidence>
<dbReference type="PROSITE" id="PS51891">
    <property type="entry name" value="CENP_V_GFA"/>
    <property type="match status" value="1"/>
</dbReference>
<reference evidence="6 7" key="1">
    <citation type="submission" date="2015-10" db="EMBL/GenBank/DDBJ databases">
        <title>Metagenome-Assembled Genomes uncover a global brackish microbiome.</title>
        <authorList>
            <person name="Hugerth L.W."/>
            <person name="Larsson J."/>
            <person name="Alneberg J."/>
            <person name="Lindh M.V."/>
            <person name="Legrand C."/>
            <person name="Pinhassi J."/>
            <person name="Andersson A.F."/>
        </authorList>
    </citation>
    <scope>NUCLEOTIDE SEQUENCE [LARGE SCALE GENOMIC DNA]</scope>
    <source>
        <strain evidence="6">BACL4 MAG-120507-bin80</strain>
    </source>
</reference>
<dbReference type="PANTHER" id="PTHR33337">
    <property type="entry name" value="GFA DOMAIN-CONTAINING PROTEIN"/>
    <property type="match status" value="1"/>
</dbReference>
<accession>A0A0R2S8U7</accession>
<dbReference type="Pfam" id="PF04828">
    <property type="entry name" value="GFA"/>
    <property type="match status" value="1"/>
</dbReference>
<evidence type="ECO:0000259" key="5">
    <source>
        <dbReference type="PROSITE" id="PS51891"/>
    </source>
</evidence>
<evidence type="ECO:0000256" key="4">
    <source>
        <dbReference type="ARBA" id="ARBA00023239"/>
    </source>
</evidence>
<dbReference type="Proteomes" id="UP000051934">
    <property type="component" value="Unassembled WGS sequence"/>
</dbReference>
<dbReference type="EMBL" id="LIBB01000490">
    <property type="protein sequence ID" value="KRO69520.1"/>
    <property type="molecule type" value="Genomic_DNA"/>
</dbReference>
<organism evidence="6 7">
    <name type="scientific">OM182 bacterium BACL3 MAG-120507-bin80</name>
    <dbReference type="NCBI Taxonomy" id="1655577"/>
    <lineage>
        <taxon>Bacteria</taxon>
        <taxon>Pseudomonadati</taxon>
        <taxon>Pseudomonadota</taxon>
        <taxon>Gammaproteobacteria</taxon>
        <taxon>OMG group</taxon>
        <taxon>OM182 clade</taxon>
    </lineage>
</organism>
<dbReference type="SUPFAM" id="SSF51316">
    <property type="entry name" value="Mss4-like"/>
    <property type="match status" value="1"/>
</dbReference>
<dbReference type="Gene3D" id="3.90.1590.10">
    <property type="entry name" value="glutathione-dependent formaldehyde- activating enzyme (gfa)"/>
    <property type="match status" value="1"/>
</dbReference>
<comment type="caution">
    <text evidence="6">The sequence shown here is derived from an EMBL/GenBank/DDBJ whole genome shotgun (WGS) entry which is preliminary data.</text>
</comment>
<evidence type="ECO:0000313" key="6">
    <source>
        <dbReference type="EMBL" id="KRO69520.1"/>
    </source>
</evidence>
<dbReference type="InterPro" id="IPR006913">
    <property type="entry name" value="CENP-V/GFA"/>
</dbReference>
<feature type="domain" description="CENP-V/GFA" evidence="5">
    <location>
        <begin position="4"/>
        <end position="125"/>
    </location>
</feature>
<dbReference type="InterPro" id="IPR011057">
    <property type="entry name" value="Mss4-like_sf"/>
</dbReference>
<keyword evidence="3" id="KW-0862">Zinc</keyword>
<proteinExistence type="inferred from homology"/>
<comment type="similarity">
    <text evidence="1">Belongs to the Gfa family.</text>
</comment>